<dbReference type="SUPFAM" id="SSF54060">
    <property type="entry name" value="His-Me finger endonucleases"/>
    <property type="match status" value="1"/>
</dbReference>
<dbReference type="PANTHER" id="PTHR31511:SF12">
    <property type="entry name" value="RHO TERMINATION FACTOR N-TERMINAL DOMAIN-CONTAINING PROTEIN"/>
    <property type="match status" value="1"/>
</dbReference>
<name>A0A9P0CZ86_9CUCU</name>
<dbReference type="Proteomes" id="UP001153636">
    <property type="component" value="Chromosome 3"/>
</dbReference>
<evidence type="ECO:0000313" key="2">
    <source>
        <dbReference type="Proteomes" id="UP001153636"/>
    </source>
</evidence>
<dbReference type="PANTHER" id="PTHR31511">
    <property type="entry name" value="PROTEIN CBG23764"/>
    <property type="match status" value="1"/>
</dbReference>
<sequence>MKKLAEDLETLFRCPFDIDISAKQAYNFQKSTHCHICEQPFEPEDKKVRDHFHLLPYNNNYRGPSHEGCNINYQNSQVVPVVFHNLSGRIDLLPITKEKYISFTKHIEDYPIHFRFIDSFRFMNSRLSTLASYLENFPNLRSQFAKLSEDHYKLLTKKGIMPYDYFDPFERFNETCLPPIDAFYNILENKPCSRRKYLRAQDI</sequence>
<dbReference type="OrthoDB" id="6602337at2759"/>
<keyword evidence="2" id="KW-1185">Reference proteome</keyword>
<organism evidence="1 2">
    <name type="scientific">Psylliodes chrysocephalus</name>
    <dbReference type="NCBI Taxonomy" id="3402493"/>
    <lineage>
        <taxon>Eukaryota</taxon>
        <taxon>Metazoa</taxon>
        <taxon>Ecdysozoa</taxon>
        <taxon>Arthropoda</taxon>
        <taxon>Hexapoda</taxon>
        <taxon>Insecta</taxon>
        <taxon>Pterygota</taxon>
        <taxon>Neoptera</taxon>
        <taxon>Endopterygota</taxon>
        <taxon>Coleoptera</taxon>
        <taxon>Polyphaga</taxon>
        <taxon>Cucujiformia</taxon>
        <taxon>Chrysomeloidea</taxon>
        <taxon>Chrysomelidae</taxon>
        <taxon>Galerucinae</taxon>
        <taxon>Alticini</taxon>
        <taxon>Psylliodes</taxon>
    </lineage>
</organism>
<dbReference type="EMBL" id="OV651815">
    <property type="protein sequence ID" value="CAH1108475.1"/>
    <property type="molecule type" value="Genomic_DNA"/>
</dbReference>
<dbReference type="AlphaFoldDB" id="A0A9P0CZ86"/>
<dbReference type="InterPro" id="IPR044925">
    <property type="entry name" value="His-Me_finger_sf"/>
</dbReference>
<reference evidence="1" key="1">
    <citation type="submission" date="2022-01" db="EMBL/GenBank/DDBJ databases">
        <authorList>
            <person name="King R."/>
        </authorList>
    </citation>
    <scope>NUCLEOTIDE SEQUENCE</scope>
</reference>
<accession>A0A9P0CZ86</accession>
<evidence type="ECO:0008006" key="3">
    <source>
        <dbReference type="Google" id="ProtNLM"/>
    </source>
</evidence>
<evidence type="ECO:0000313" key="1">
    <source>
        <dbReference type="EMBL" id="CAH1108475.1"/>
    </source>
</evidence>
<gene>
    <name evidence="1" type="ORF">PSYICH_LOCUS9544</name>
</gene>
<proteinExistence type="predicted"/>
<protein>
    <recommendedName>
        <fullName evidence="3">DNA-directed DNA polymerase</fullName>
    </recommendedName>
</protein>